<evidence type="ECO:0000259" key="2">
    <source>
        <dbReference type="Pfam" id="PF00857"/>
    </source>
</evidence>
<keyword evidence="4" id="KW-1185">Reference proteome</keyword>
<dbReference type="AlphaFoldDB" id="A0A2Z7CXP1"/>
<dbReference type="PANTHER" id="PTHR47297">
    <property type="match status" value="1"/>
</dbReference>
<organism evidence="3 4">
    <name type="scientific">Dorcoceras hygrometricum</name>
    <dbReference type="NCBI Taxonomy" id="472368"/>
    <lineage>
        <taxon>Eukaryota</taxon>
        <taxon>Viridiplantae</taxon>
        <taxon>Streptophyta</taxon>
        <taxon>Embryophyta</taxon>
        <taxon>Tracheophyta</taxon>
        <taxon>Spermatophyta</taxon>
        <taxon>Magnoliopsida</taxon>
        <taxon>eudicotyledons</taxon>
        <taxon>Gunneridae</taxon>
        <taxon>Pentapetalae</taxon>
        <taxon>asterids</taxon>
        <taxon>lamiids</taxon>
        <taxon>Lamiales</taxon>
        <taxon>Gesneriaceae</taxon>
        <taxon>Didymocarpoideae</taxon>
        <taxon>Trichosporeae</taxon>
        <taxon>Loxocarpinae</taxon>
        <taxon>Dorcoceras</taxon>
    </lineage>
</organism>
<proteinExistence type="inferred from homology"/>
<accession>A0A2Z7CXP1</accession>
<comment type="similarity">
    <text evidence="1">Belongs to the isochorismatase family.</text>
</comment>
<dbReference type="Proteomes" id="UP000250235">
    <property type="component" value="Unassembled WGS sequence"/>
</dbReference>
<dbReference type="Gene3D" id="3.40.50.850">
    <property type="entry name" value="Isochorismatase-like"/>
    <property type="match status" value="1"/>
</dbReference>
<evidence type="ECO:0000313" key="3">
    <source>
        <dbReference type="EMBL" id="KZV51518.1"/>
    </source>
</evidence>
<sequence>MVSSHAIDVLKNELPLEQESLRLSGDIKTGLVLVDIVNGFCTVGSGCLAPIVPNKQISKMVDESVKLAKVFCENKWPVYALLDSHHPDIPEPPYPPHCLVGTEEAKLVPDLQWLENQSNVTIRNKDCMDGFIGSLEKDGSNVFVDWIKANEIKAILVVGICTDICVLDLVCSALSARNHGLLSPLEDVIVYSHGCATFDIPSHVARNMKGATSHPQVRHSQWVQD</sequence>
<dbReference type="InterPro" id="IPR000868">
    <property type="entry name" value="Isochorismatase-like_dom"/>
</dbReference>
<reference evidence="3 4" key="1">
    <citation type="journal article" date="2015" name="Proc. Natl. Acad. Sci. U.S.A.">
        <title>The resurrection genome of Boea hygrometrica: A blueprint for survival of dehydration.</title>
        <authorList>
            <person name="Xiao L."/>
            <person name="Yang G."/>
            <person name="Zhang L."/>
            <person name="Yang X."/>
            <person name="Zhao S."/>
            <person name="Ji Z."/>
            <person name="Zhou Q."/>
            <person name="Hu M."/>
            <person name="Wang Y."/>
            <person name="Chen M."/>
            <person name="Xu Y."/>
            <person name="Jin H."/>
            <person name="Xiao X."/>
            <person name="Hu G."/>
            <person name="Bao F."/>
            <person name="Hu Y."/>
            <person name="Wan P."/>
            <person name="Li L."/>
            <person name="Deng X."/>
            <person name="Kuang T."/>
            <person name="Xiang C."/>
            <person name="Zhu J.K."/>
            <person name="Oliver M.J."/>
            <person name="He Y."/>
        </authorList>
    </citation>
    <scope>NUCLEOTIDE SEQUENCE [LARGE SCALE GENOMIC DNA]</scope>
    <source>
        <strain evidence="4">cv. XS01</strain>
    </source>
</reference>
<feature type="domain" description="Isochorismatase-like" evidence="2">
    <location>
        <begin position="30"/>
        <end position="205"/>
    </location>
</feature>
<dbReference type="GO" id="GO:0019365">
    <property type="term" value="P:pyridine nucleotide salvage"/>
    <property type="evidence" value="ECO:0007669"/>
    <property type="project" value="InterPro"/>
</dbReference>
<dbReference type="CDD" id="cd00431">
    <property type="entry name" value="cysteine_hydrolases"/>
    <property type="match status" value="1"/>
</dbReference>
<gene>
    <name evidence="3" type="ORF">F511_22465</name>
</gene>
<dbReference type="PANTHER" id="PTHR47297:SF3">
    <property type="entry name" value="NICOTINAMIDASE 1"/>
    <property type="match status" value="1"/>
</dbReference>
<dbReference type="OrthoDB" id="2013482at2759"/>
<dbReference type="InterPro" id="IPR044717">
    <property type="entry name" value="NIC1"/>
</dbReference>
<dbReference type="EMBL" id="KQ991606">
    <property type="protein sequence ID" value="KZV51518.1"/>
    <property type="molecule type" value="Genomic_DNA"/>
</dbReference>
<dbReference type="SUPFAM" id="SSF52499">
    <property type="entry name" value="Isochorismatase-like hydrolases"/>
    <property type="match status" value="1"/>
</dbReference>
<dbReference type="InterPro" id="IPR036380">
    <property type="entry name" value="Isochorismatase-like_sf"/>
</dbReference>
<dbReference type="Pfam" id="PF00857">
    <property type="entry name" value="Isochorismatase"/>
    <property type="match status" value="1"/>
</dbReference>
<dbReference type="GO" id="GO:0008936">
    <property type="term" value="F:nicotinamidase activity"/>
    <property type="evidence" value="ECO:0007669"/>
    <property type="project" value="InterPro"/>
</dbReference>
<name>A0A2Z7CXP1_9LAMI</name>
<evidence type="ECO:0000313" key="4">
    <source>
        <dbReference type="Proteomes" id="UP000250235"/>
    </source>
</evidence>
<protein>
    <recommendedName>
        <fullName evidence="2">Isochorismatase-like domain-containing protein</fullName>
    </recommendedName>
</protein>
<evidence type="ECO:0000256" key="1">
    <source>
        <dbReference type="ARBA" id="ARBA00006336"/>
    </source>
</evidence>